<dbReference type="InterPro" id="IPR025889">
    <property type="entry name" value="GSP17M-like_dom"/>
</dbReference>
<dbReference type="OrthoDB" id="3381462at2"/>
<evidence type="ECO:0000313" key="5">
    <source>
        <dbReference type="EMBL" id="TNC48532.1"/>
    </source>
</evidence>
<comment type="caution">
    <text evidence="5">The sequence shown here is derived from an EMBL/GenBank/DDBJ whole genome shotgun (WGS) entry which is preliminary data.</text>
</comment>
<reference evidence="5 6" key="1">
    <citation type="submission" date="2019-05" db="EMBL/GenBank/DDBJ databases">
        <title>Mumia sp. nov., isolated from the intestinal contents of plateau pika (Ochotona curzoniae) in the Qinghai-Tibet plateau of China.</title>
        <authorList>
            <person name="Tian Z."/>
        </authorList>
    </citation>
    <scope>NUCLEOTIDE SEQUENCE [LARGE SCALE GENOMIC DNA]</scope>
    <source>
        <strain evidence="6">527</strain>
        <strain evidence="5">Z527</strain>
    </source>
</reference>
<feature type="transmembrane region" description="Helical" evidence="2">
    <location>
        <begin position="66"/>
        <end position="88"/>
    </location>
</feature>
<feature type="domain" description="General stress protein 17M-like" evidence="3">
    <location>
        <begin position="18"/>
        <end position="84"/>
    </location>
</feature>
<dbReference type="Proteomes" id="UP000306740">
    <property type="component" value="Unassembled WGS sequence"/>
</dbReference>
<feature type="compositionally biased region" description="Low complexity" evidence="1">
    <location>
        <begin position="161"/>
        <end position="181"/>
    </location>
</feature>
<feature type="compositionally biased region" description="Pro residues" evidence="1">
    <location>
        <begin position="182"/>
        <end position="195"/>
    </location>
</feature>
<dbReference type="EMBL" id="VDFR01000035">
    <property type="protein sequence ID" value="TNC48532.1"/>
    <property type="molecule type" value="Genomic_DNA"/>
</dbReference>
<keyword evidence="2" id="KW-0472">Membrane</keyword>
<feature type="region of interest" description="Disordered" evidence="1">
    <location>
        <begin position="161"/>
        <end position="195"/>
    </location>
</feature>
<keyword evidence="2" id="KW-0812">Transmembrane</keyword>
<accession>A0A5C4MT68</accession>
<protein>
    <recommendedName>
        <fullName evidence="3">General stress protein 17M-like domain-containing protein</fullName>
    </recommendedName>
</protein>
<evidence type="ECO:0000256" key="2">
    <source>
        <dbReference type="SAM" id="Phobius"/>
    </source>
</evidence>
<dbReference type="RefSeq" id="WP_139087718.1">
    <property type="nucleotide sequence ID" value="NZ_VDFR01000035.1"/>
</dbReference>
<proteinExistence type="predicted"/>
<gene>
    <name evidence="5" type="ORF">FHE65_07250</name>
    <name evidence="4" type="ORF">FHE65_32795</name>
</gene>
<keyword evidence="2" id="KW-1133">Transmembrane helix</keyword>
<organism evidence="5 6">
    <name type="scientific">Mumia zhuanghuii</name>
    <dbReference type="NCBI Taxonomy" id="2585211"/>
    <lineage>
        <taxon>Bacteria</taxon>
        <taxon>Bacillati</taxon>
        <taxon>Actinomycetota</taxon>
        <taxon>Actinomycetes</taxon>
        <taxon>Propionibacteriales</taxon>
        <taxon>Nocardioidaceae</taxon>
        <taxon>Mumia</taxon>
    </lineage>
</organism>
<evidence type="ECO:0000256" key="1">
    <source>
        <dbReference type="SAM" id="MobiDB-lite"/>
    </source>
</evidence>
<sequence>MAQQQQRQGFTLEYPQHLAFFDQYADAQRAVDYLSDQKFPVENIMIVGTDLKQVERVTGRMTWGKAAGYGAATGAWFGLLLGLIVGIFAEPGDWLPIVLSAILFGLVFGVIWGLIGYAFTGGRRDFTSVTQVVATRYELLVEHKLLADGQRVLAGLHNPAVQGSAAQSPQAPQAAPQTPEAQQPPPQAPPAQPGA</sequence>
<evidence type="ECO:0000313" key="4">
    <source>
        <dbReference type="EMBL" id="TNC30494.1"/>
    </source>
</evidence>
<name>A0A5C4MT68_9ACTN</name>
<feature type="transmembrane region" description="Helical" evidence="2">
    <location>
        <begin position="94"/>
        <end position="119"/>
    </location>
</feature>
<dbReference type="EMBL" id="VDFR01000216">
    <property type="protein sequence ID" value="TNC30494.1"/>
    <property type="molecule type" value="Genomic_DNA"/>
</dbReference>
<dbReference type="AlphaFoldDB" id="A0A5C4MT68"/>
<dbReference type="Pfam" id="PF11181">
    <property type="entry name" value="YflT"/>
    <property type="match status" value="1"/>
</dbReference>
<evidence type="ECO:0000313" key="6">
    <source>
        <dbReference type="Proteomes" id="UP000306740"/>
    </source>
</evidence>
<evidence type="ECO:0000259" key="3">
    <source>
        <dbReference type="Pfam" id="PF11181"/>
    </source>
</evidence>